<keyword evidence="6" id="KW-1185">Reference proteome</keyword>
<feature type="region of interest" description="Disordered" evidence="4">
    <location>
        <begin position="814"/>
        <end position="846"/>
    </location>
</feature>
<feature type="compositionally biased region" description="Polar residues" evidence="4">
    <location>
        <begin position="1690"/>
        <end position="1719"/>
    </location>
</feature>
<evidence type="ECO:0000256" key="3">
    <source>
        <dbReference type="PROSITE-ProRule" id="PRU00023"/>
    </source>
</evidence>
<dbReference type="PROSITE" id="PS50088">
    <property type="entry name" value="ANK_REPEAT"/>
    <property type="match status" value="2"/>
</dbReference>
<dbReference type="InterPro" id="IPR036770">
    <property type="entry name" value="Ankyrin_rpt-contain_sf"/>
</dbReference>
<dbReference type="Proteomes" id="UP001295684">
    <property type="component" value="Unassembled WGS sequence"/>
</dbReference>
<evidence type="ECO:0000256" key="2">
    <source>
        <dbReference type="ARBA" id="ARBA00023043"/>
    </source>
</evidence>
<evidence type="ECO:0000313" key="6">
    <source>
        <dbReference type="Proteomes" id="UP001295684"/>
    </source>
</evidence>
<dbReference type="EMBL" id="CAMPGE010015535">
    <property type="protein sequence ID" value="CAI2374148.1"/>
    <property type="molecule type" value="Genomic_DNA"/>
</dbReference>
<organism evidence="5 6">
    <name type="scientific">Euplotes crassus</name>
    <dbReference type="NCBI Taxonomy" id="5936"/>
    <lineage>
        <taxon>Eukaryota</taxon>
        <taxon>Sar</taxon>
        <taxon>Alveolata</taxon>
        <taxon>Ciliophora</taxon>
        <taxon>Intramacronucleata</taxon>
        <taxon>Spirotrichea</taxon>
        <taxon>Hypotrichia</taxon>
        <taxon>Euplotida</taxon>
        <taxon>Euplotidae</taxon>
        <taxon>Moneuplotes</taxon>
    </lineage>
</organism>
<feature type="region of interest" description="Disordered" evidence="4">
    <location>
        <begin position="1459"/>
        <end position="1479"/>
    </location>
</feature>
<dbReference type="Pfam" id="PF12796">
    <property type="entry name" value="Ank_2"/>
    <property type="match status" value="1"/>
</dbReference>
<dbReference type="PROSITE" id="PS50297">
    <property type="entry name" value="ANK_REP_REGION"/>
    <property type="match status" value="2"/>
</dbReference>
<comment type="caution">
    <text evidence="5">The sequence shown here is derived from an EMBL/GenBank/DDBJ whole genome shotgun (WGS) entry which is preliminary data.</text>
</comment>
<feature type="compositionally biased region" description="Basic and acidic residues" evidence="4">
    <location>
        <begin position="382"/>
        <end position="395"/>
    </location>
</feature>
<feature type="compositionally biased region" description="Polar residues" evidence="4">
    <location>
        <begin position="1309"/>
        <end position="1319"/>
    </location>
</feature>
<sequence length="1922" mass="222736">MHSTVSGSLSFPHLWETEFGFEYSKQVVLSKCVRFKTLYSSLIISPYVNSRNCRTALKIYYRQYISQIEEEVYGENDHISEEVGLMKRLKEAFYPKSDTPCLGKFACEEKINCDRRAKSDCESQILKKRTMSNLLGKEKAPIRNKKRSKRKKRKMMFQRDLLRKKKRLCNKYKGLNRKMKHRLSVSRNFDPHSLVRTAEFREEETKSDKGYEGVNQRIHKHLRRSSKNEVLKQPLFNNLMFKRVEGNTLEHKANLKRLNVKGSLRRRARRPHTSMDNNDKTPKIMIFPQCSKDDLRRSFSKPFEELRVSSIKRISPFGAIELTNSLQQNESRTFLKRNIPDGPKEFKIRPKKNSLKGSISRVSERKDDSSMQEMLNTQGKDLGDAASEARTEPKKPSSVQDKLAKLSIIDHFKDLSIKEKIRKRKERRLKNQKSSSSIIMLKKKTHNAALQTDIPQDQVPDKIEEPKHQEFIKEEGSEKILKPTLHKGSSVQVHQPKLSTLKLAGYKSFVPKLNLDNIRKPFSYLATGIEQECILGESLSNYSLSSVRMANMWRPVNVFEEHMQNCLRNANNLVLLEDGSNFDRDFDQALDCLFEPQSVIIEDKIFQRDKRDQPENAIFDQKWKKLNKRKKLITFSGNNIMFQDDFEKPIEFLSTSYYQRKNNIRESFGSRKSNPIRKFTHSKEYRKSKTHLKPIQKVSTIFINGQEYSIPELTINKFQRRGGYNDSNWAKSRRAEYCKSNSNRQTKRFQRMKSFSDKAKKMTNNINLSVNAGSKFIEKKFTQKPTLAKYDLKQTTQVLNKIMQLQAIKEEDKRITEESKSNSASNSFVSTYNGEGEEEEDEVGELDGSHKFVKRPIRTRQSMNTPIAIESSIGGKRAQIRRTVTNIGPEINDLEEKEYSDDIQETKNSFSHFDFSYFKQNLPSVVLSERDFKTKESNMESSLQSLNHGLKKMVTSNLHKNYEDTKNKHIEESLVQLQESEDAPKDFERCLIFCNLDNRHVKGLNFDEEVEESKDFYRSQIQYKDVKSLIMSMSSKSYSNRISSLVRLNTADNTLIKELNTGYARKRMDIIFDQYSSKSFVRRSNKTIIEKAKSTGLCIPTGGHKLEVYLEGIISGIDKILYERMLPIGSFHSHIARFKRQKHKKMKMGFMINFIRENHGDTILHEYKREKNIVFSNSVDKEIMKIIFPADSDLVSPRAYPKTEYQSLVIKKLEQLSTYFVNDRQVMARRETNKNQRKVPYKNSMISLKNTKFEKQLSKNYQHSASIVVSDDVNVICHATDRISLHSKPQRKPSRLPISFSKNSKSKGESQNQLSSSKLSPVDQEVNRGMAKLERIMSEDSEVESGDFDPNFLLSTVFGYQEVIIKSPEGLFTIFEPKKRKLQLFKEPELAQNLLNGYVSESSFSQFEESSEEEVNMSVEDQPGIDYGITPRKVIRHKTNTPQINASPRVNKILKRDQTGNMDWIPNPKEQVQKEHKSSKNKITFEDVKEQEECNKDIGGYMSPYSPEFSPTGSPISHNNHKSIKLTKLRWANRNKYSTESENVDTFLDDGMETSSEDKQSGASLQKKKSIRRKKIKEVPLKDPTRKGIQVMTTKEFSNSYVREFPRKEIGSKAMVKFWQKSDESDVESSMEEESSEANIVQRIKRGSRYQMTTPGLFIQKLDPDSDKDKKRTETDHSKFGPILQKNDPQRQNAKFLTPHSESSLSDYGNTLGMSLNKSPNPPSKETSKSLMKKFQKSDDGGSYKKQRRNHDSKESDEESHYGVQRRLFLRTCKNPMKIWKTQGFFKSMKDKAKNNKNAKPGCEGISSKKEKKFYMNLYDSIFRGRCQKLDELLKKQTINLERQDEKGNTPLSICTQIGNLEILKILIRHGASINPTPNFEGNTPLHYSLTYRFEKISEVLISNGANQLAKNNKGNTPWEGI</sequence>
<feature type="compositionally biased region" description="Basic and acidic residues" evidence="4">
    <location>
        <begin position="1662"/>
        <end position="1679"/>
    </location>
</feature>
<feature type="repeat" description="ANK" evidence="3">
    <location>
        <begin position="1847"/>
        <end position="1879"/>
    </location>
</feature>
<evidence type="ECO:0000256" key="1">
    <source>
        <dbReference type="ARBA" id="ARBA00022737"/>
    </source>
</evidence>
<dbReference type="SMART" id="SM00248">
    <property type="entry name" value="ANK"/>
    <property type="match status" value="3"/>
</dbReference>
<dbReference type="PANTHER" id="PTHR24171">
    <property type="entry name" value="ANKYRIN REPEAT DOMAIN-CONTAINING PROTEIN 39-RELATED"/>
    <property type="match status" value="1"/>
</dbReference>
<protein>
    <submittedName>
        <fullName evidence="5">Uncharacterized protein</fullName>
    </submittedName>
</protein>
<proteinExistence type="predicted"/>
<dbReference type="Gene3D" id="1.25.40.20">
    <property type="entry name" value="Ankyrin repeat-containing domain"/>
    <property type="match status" value="1"/>
</dbReference>
<feature type="region of interest" description="Disordered" evidence="4">
    <location>
        <begin position="382"/>
        <end position="401"/>
    </location>
</feature>
<feature type="region of interest" description="Disordered" evidence="4">
    <location>
        <begin position="1284"/>
        <end position="1325"/>
    </location>
</feature>
<feature type="region of interest" description="Disordered" evidence="4">
    <location>
        <begin position="264"/>
        <end position="284"/>
    </location>
</feature>
<dbReference type="InterPro" id="IPR002110">
    <property type="entry name" value="Ankyrin_rpt"/>
</dbReference>
<feature type="region of interest" description="Disordered" evidence="4">
    <location>
        <begin position="1548"/>
        <end position="1582"/>
    </location>
</feature>
<dbReference type="SUPFAM" id="SSF48403">
    <property type="entry name" value="Ankyrin repeat"/>
    <property type="match status" value="1"/>
</dbReference>
<feature type="compositionally biased region" description="Acidic residues" evidence="4">
    <location>
        <begin position="835"/>
        <end position="845"/>
    </location>
</feature>
<evidence type="ECO:0000313" key="5">
    <source>
        <dbReference type="EMBL" id="CAI2374148.1"/>
    </source>
</evidence>
<keyword evidence="1" id="KW-0677">Repeat</keyword>
<feature type="compositionally biased region" description="Low complexity" evidence="4">
    <location>
        <begin position="821"/>
        <end position="830"/>
    </location>
</feature>
<keyword evidence="2 3" id="KW-0040">ANK repeat</keyword>
<name>A0AAD1XK10_EUPCR</name>
<accession>A0AAD1XK10</accession>
<gene>
    <name evidence="5" type="ORF">ECRASSUSDP1_LOCUS15500</name>
</gene>
<reference evidence="5" key="1">
    <citation type="submission" date="2023-07" db="EMBL/GenBank/DDBJ databases">
        <authorList>
            <consortium name="AG Swart"/>
            <person name="Singh M."/>
            <person name="Singh A."/>
            <person name="Seah K."/>
            <person name="Emmerich C."/>
        </authorList>
    </citation>
    <scope>NUCLEOTIDE SEQUENCE</scope>
    <source>
        <strain evidence="5">DP1</strain>
    </source>
</reference>
<feature type="repeat" description="ANK" evidence="3">
    <location>
        <begin position="1881"/>
        <end position="1913"/>
    </location>
</feature>
<feature type="compositionally biased region" description="Basic residues" evidence="4">
    <location>
        <begin position="1566"/>
        <end position="1576"/>
    </location>
</feature>
<feature type="region of interest" description="Disordered" evidence="4">
    <location>
        <begin position="1655"/>
        <end position="1761"/>
    </location>
</feature>
<evidence type="ECO:0000256" key="4">
    <source>
        <dbReference type="SAM" id="MobiDB-lite"/>
    </source>
</evidence>
<feature type="region of interest" description="Disordered" evidence="4">
    <location>
        <begin position="351"/>
        <end position="373"/>
    </location>
</feature>